<protein>
    <submittedName>
        <fullName evidence="1">Uncharacterized protein</fullName>
    </submittedName>
</protein>
<dbReference type="AlphaFoldDB" id="A0A5B9MFU4"/>
<evidence type="ECO:0000313" key="2">
    <source>
        <dbReference type="Proteomes" id="UP000321353"/>
    </source>
</evidence>
<keyword evidence="2" id="KW-1185">Reference proteome</keyword>
<dbReference type="KEGG" id="smam:Mal15_25160"/>
<evidence type="ECO:0000313" key="1">
    <source>
        <dbReference type="EMBL" id="QEF98464.1"/>
    </source>
</evidence>
<name>A0A5B9MFU4_9BACT</name>
<dbReference type="Proteomes" id="UP000321353">
    <property type="component" value="Chromosome"/>
</dbReference>
<accession>A0A5B9MFU4</accession>
<reference evidence="1 2" key="1">
    <citation type="submission" date="2019-02" db="EMBL/GenBank/DDBJ databases">
        <title>Planctomycetal bacteria perform biofilm scaping via a novel small molecule.</title>
        <authorList>
            <person name="Jeske O."/>
            <person name="Boedeker C."/>
            <person name="Wiegand S."/>
            <person name="Breitling P."/>
            <person name="Kallscheuer N."/>
            <person name="Jogler M."/>
            <person name="Rohde M."/>
            <person name="Petersen J."/>
            <person name="Medema M.H."/>
            <person name="Surup F."/>
            <person name="Jogler C."/>
        </authorList>
    </citation>
    <scope>NUCLEOTIDE SEQUENCE [LARGE SCALE GENOMIC DNA]</scope>
    <source>
        <strain evidence="1 2">Mal15</strain>
    </source>
</reference>
<gene>
    <name evidence="1" type="ORF">Mal15_25160</name>
</gene>
<sequence length="305" mass="33907">MMAGKTDRRVPDFISKGTFSWGGLDYHFAGGQDPEIRDFAMDDPWRVLLKSLARAKRGDFSELSHLEKVIVESKNTVATNIALELIGSAGTDAQLKFLRESILHGNEYLSVEACAAAVSAGCLSLIPAMLERWAFAKAFRDRETISLRLGILLEEWEGPITEMRLFHDDSDGSTTEEIATESVLSEGFTKKYVALVNNSMVELKSRCAASDSPVLLGNPFGVVKLAEYMASLLRSEIDFASLSAMFLVLRHRFDSSTGIDCSGFFLDRKFQPLMASSVLETFFESGEADKFEHGVRYFFGHRIPK</sequence>
<dbReference type="EMBL" id="CP036264">
    <property type="protein sequence ID" value="QEF98464.1"/>
    <property type="molecule type" value="Genomic_DNA"/>
</dbReference>
<proteinExistence type="predicted"/>
<organism evidence="1 2">
    <name type="scientific">Stieleria maiorica</name>
    <dbReference type="NCBI Taxonomy" id="2795974"/>
    <lineage>
        <taxon>Bacteria</taxon>
        <taxon>Pseudomonadati</taxon>
        <taxon>Planctomycetota</taxon>
        <taxon>Planctomycetia</taxon>
        <taxon>Pirellulales</taxon>
        <taxon>Pirellulaceae</taxon>
        <taxon>Stieleria</taxon>
    </lineage>
</organism>